<keyword evidence="3" id="KW-1185">Reference proteome</keyword>
<feature type="compositionally biased region" description="Polar residues" evidence="1">
    <location>
        <begin position="54"/>
        <end position="63"/>
    </location>
</feature>
<dbReference type="EMBL" id="CP133620">
    <property type="protein sequence ID" value="WMV46786.1"/>
    <property type="molecule type" value="Genomic_DNA"/>
</dbReference>
<protein>
    <recommendedName>
        <fullName evidence="4">Endonuclease/exonuclease/phosphatase domain-containing protein</fullName>
    </recommendedName>
</protein>
<dbReference type="PANTHER" id="PTHR33710">
    <property type="entry name" value="BNAC02G09200D PROTEIN"/>
    <property type="match status" value="1"/>
</dbReference>
<gene>
    <name evidence="2" type="ORF">MTR67_040171</name>
</gene>
<dbReference type="AlphaFoldDB" id="A0AAF0ZPJ1"/>
<name>A0AAF0ZPJ1_SOLVR</name>
<evidence type="ECO:0000313" key="2">
    <source>
        <dbReference type="EMBL" id="WMV46786.1"/>
    </source>
</evidence>
<organism evidence="2 3">
    <name type="scientific">Solanum verrucosum</name>
    <dbReference type="NCBI Taxonomy" id="315347"/>
    <lineage>
        <taxon>Eukaryota</taxon>
        <taxon>Viridiplantae</taxon>
        <taxon>Streptophyta</taxon>
        <taxon>Embryophyta</taxon>
        <taxon>Tracheophyta</taxon>
        <taxon>Spermatophyta</taxon>
        <taxon>Magnoliopsida</taxon>
        <taxon>eudicotyledons</taxon>
        <taxon>Gunneridae</taxon>
        <taxon>Pentapetalae</taxon>
        <taxon>asterids</taxon>
        <taxon>lamiids</taxon>
        <taxon>Solanales</taxon>
        <taxon>Solanaceae</taxon>
        <taxon>Solanoideae</taxon>
        <taxon>Solaneae</taxon>
        <taxon>Solanum</taxon>
    </lineage>
</organism>
<dbReference type="InterPro" id="IPR036691">
    <property type="entry name" value="Endo/exonu/phosph_ase_sf"/>
</dbReference>
<proteinExistence type="predicted"/>
<dbReference type="Gene3D" id="3.60.10.10">
    <property type="entry name" value="Endonuclease/exonuclease/phosphatase"/>
    <property type="match status" value="1"/>
</dbReference>
<dbReference type="Proteomes" id="UP001234989">
    <property type="component" value="Chromosome 9"/>
</dbReference>
<evidence type="ECO:0000256" key="1">
    <source>
        <dbReference type="SAM" id="MobiDB-lite"/>
    </source>
</evidence>
<accession>A0AAF0ZPJ1</accession>
<dbReference type="SUPFAM" id="SSF56219">
    <property type="entry name" value="DNase I-like"/>
    <property type="match status" value="1"/>
</dbReference>
<evidence type="ECO:0008006" key="4">
    <source>
        <dbReference type="Google" id="ProtNLM"/>
    </source>
</evidence>
<reference evidence="2" key="1">
    <citation type="submission" date="2023-08" db="EMBL/GenBank/DDBJ databases">
        <title>A de novo genome assembly of Solanum verrucosum Schlechtendal, a Mexican diploid species geographically isolated from the other diploid A-genome species in potato relatives.</title>
        <authorList>
            <person name="Hosaka K."/>
        </authorList>
    </citation>
    <scope>NUCLEOTIDE SEQUENCE</scope>
    <source>
        <tissue evidence="2">Young leaves</tissue>
    </source>
</reference>
<feature type="region of interest" description="Disordered" evidence="1">
    <location>
        <begin position="39"/>
        <end position="64"/>
    </location>
</feature>
<evidence type="ECO:0000313" key="3">
    <source>
        <dbReference type="Proteomes" id="UP001234989"/>
    </source>
</evidence>
<sequence>MGNKGKVVKKIWHKKSPNDARRKAISMLAGTLVTTQEEQWQNVKGKSKTIPHPAQNTVDTRNGFNPLVLGTIQSKPLKSMGKDMSQDMGGGEGGDPNHIVFTVEAMMQYIHGRDLREIHMNQQGAWLALGDYNAIPDPEDRIRCNPVREMEIVDFNEFLLDTSMTEMRSSGRSFTWTNNHVSSKIHRPIVNRGVDVDVPTTRSPCYGPIIFKPFST</sequence>
<dbReference type="PANTHER" id="PTHR33710:SF89">
    <property type="match status" value="1"/>
</dbReference>